<gene>
    <name evidence="1" type="ORF">T01_55</name>
</gene>
<protein>
    <submittedName>
        <fullName evidence="1">Uncharacterized protein</fullName>
    </submittedName>
</protein>
<organism evidence="1 2">
    <name type="scientific">Trichinella spiralis</name>
    <name type="common">Trichina worm</name>
    <dbReference type="NCBI Taxonomy" id="6334"/>
    <lineage>
        <taxon>Eukaryota</taxon>
        <taxon>Metazoa</taxon>
        <taxon>Ecdysozoa</taxon>
        <taxon>Nematoda</taxon>
        <taxon>Enoplea</taxon>
        <taxon>Dorylaimia</taxon>
        <taxon>Trichinellida</taxon>
        <taxon>Trichinellidae</taxon>
        <taxon>Trichinella</taxon>
    </lineage>
</organism>
<proteinExistence type="predicted"/>
<dbReference type="EMBL" id="JYDH01004624">
    <property type="protein sequence ID" value="KRY04038.1"/>
    <property type="molecule type" value="Genomic_DNA"/>
</dbReference>
<evidence type="ECO:0000313" key="1">
    <source>
        <dbReference type="EMBL" id="KRY04038.1"/>
    </source>
</evidence>
<dbReference type="Proteomes" id="UP000054776">
    <property type="component" value="Unassembled WGS sequence"/>
</dbReference>
<reference evidence="1 2" key="1">
    <citation type="submission" date="2015-01" db="EMBL/GenBank/DDBJ databases">
        <title>Evolution of Trichinella species and genotypes.</title>
        <authorList>
            <person name="Korhonen P.K."/>
            <person name="Edoardo P."/>
            <person name="Giuseppe L.R."/>
            <person name="Gasser R.B."/>
        </authorList>
    </citation>
    <scope>NUCLEOTIDE SEQUENCE [LARGE SCALE GENOMIC DNA]</scope>
    <source>
        <strain evidence="1">ISS3</strain>
    </source>
</reference>
<dbReference type="AlphaFoldDB" id="A0A0V0YV21"/>
<dbReference type="InParanoid" id="A0A0V0YV21"/>
<accession>A0A0V0YV21</accession>
<name>A0A0V0YV21_TRISP</name>
<comment type="caution">
    <text evidence="1">The sequence shown here is derived from an EMBL/GenBank/DDBJ whole genome shotgun (WGS) entry which is preliminary data.</text>
</comment>
<keyword evidence="2" id="KW-1185">Reference proteome</keyword>
<evidence type="ECO:0000313" key="2">
    <source>
        <dbReference type="Proteomes" id="UP000054776"/>
    </source>
</evidence>
<sequence>MTVFCHSKGATDSAFSGGNKFQMLYPFRSSVEQTTCIQENG</sequence>